<dbReference type="EMBL" id="AZBU02000004">
    <property type="protein sequence ID" value="TKR83142.1"/>
    <property type="molecule type" value="Genomic_DNA"/>
</dbReference>
<dbReference type="PROSITE" id="PS00639">
    <property type="entry name" value="THIOL_PROTEASE_HIS"/>
    <property type="match status" value="1"/>
</dbReference>
<dbReference type="AlphaFoldDB" id="A0A4U5NK27"/>
<keyword evidence="5" id="KW-0865">Zymogen</keyword>
<accession>A0A4U5NK27</accession>
<evidence type="ECO:0000256" key="4">
    <source>
        <dbReference type="ARBA" id="ARBA00022807"/>
    </source>
</evidence>
<evidence type="ECO:0000256" key="2">
    <source>
        <dbReference type="ARBA" id="ARBA00022670"/>
    </source>
</evidence>
<reference evidence="9 10" key="1">
    <citation type="journal article" date="2015" name="Genome Biol.">
        <title>Comparative genomics of Steinernema reveals deeply conserved gene regulatory networks.</title>
        <authorList>
            <person name="Dillman A.R."/>
            <person name="Macchietto M."/>
            <person name="Porter C.F."/>
            <person name="Rogers A."/>
            <person name="Williams B."/>
            <person name="Antoshechkin I."/>
            <person name="Lee M.M."/>
            <person name="Goodwin Z."/>
            <person name="Lu X."/>
            <person name="Lewis E.E."/>
            <person name="Goodrich-Blair H."/>
            <person name="Stock S.P."/>
            <person name="Adams B.J."/>
            <person name="Sternberg P.W."/>
            <person name="Mortazavi A."/>
        </authorList>
    </citation>
    <scope>NUCLEOTIDE SEQUENCE [LARGE SCALE GENOMIC DNA]</scope>
    <source>
        <strain evidence="9 10">ALL</strain>
    </source>
</reference>
<sequence>MAPPKNYGSSEQLINVDFEDRKQQVKIRYLERALYAIKATIFVLIALILVVIVINVMSLYLIAKKTGELPKSGFNPQDRYEEYLRRFPEKGSKSRAAKNRFEIYKERMEWINKLNEDLTDGMEFEDNKFADWSEDEIKKMLLPLASNEDWLRELHLANHSYAPVYSRASNNGIDWRAKNAVGPVKNQQNCGSCWAFATTGLVESANAIAHKTSPVSLSEQELVDCDSAESGCDGGVVYYALGYVQREGLMTEASYPYKASQGQCQKNSYVSKIKQIYGIKQEEWAHESVLTNYGPFTVQVNVTKEFMYYKSGVFRPKNCTTESQGRHAMLVVGYGTTNDGVKYWIVKNSWGANWGTEGGYLHFIKGENACGIEQASIYGMA</sequence>
<dbReference type="InterPro" id="IPR039417">
    <property type="entry name" value="Peptidase_C1A_papain-like"/>
</dbReference>
<evidence type="ECO:0000256" key="6">
    <source>
        <dbReference type="ARBA" id="ARBA00023157"/>
    </source>
</evidence>
<evidence type="ECO:0000256" key="1">
    <source>
        <dbReference type="ARBA" id="ARBA00008455"/>
    </source>
</evidence>
<dbReference type="Pfam" id="PF00112">
    <property type="entry name" value="Peptidase_C1"/>
    <property type="match status" value="1"/>
</dbReference>
<name>A0A4U5NK27_STECR</name>
<proteinExistence type="inferred from homology"/>
<dbReference type="Pfam" id="PF08246">
    <property type="entry name" value="Inhibitor_I29"/>
    <property type="match status" value="1"/>
</dbReference>
<dbReference type="SUPFAM" id="SSF54001">
    <property type="entry name" value="Cysteine proteinases"/>
    <property type="match status" value="1"/>
</dbReference>
<evidence type="ECO:0000256" key="3">
    <source>
        <dbReference type="ARBA" id="ARBA00022801"/>
    </source>
</evidence>
<organism evidence="9 10">
    <name type="scientific">Steinernema carpocapsae</name>
    <name type="common">Entomopathogenic nematode</name>
    <dbReference type="NCBI Taxonomy" id="34508"/>
    <lineage>
        <taxon>Eukaryota</taxon>
        <taxon>Metazoa</taxon>
        <taxon>Ecdysozoa</taxon>
        <taxon>Nematoda</taxon>
        <taxon>Chromadorea</taxon>
        <taxon>Rhabditida</taxon>
        <taxon>Tylenchina</taxon>
        <taxon>Panagrolaimomorpha</taxon>
        <taxon>Strongyloidoidea</taxon>
        <taxon>Steinernematidae</taxon>
        <taxon>Steinernema</taxon>
    </lineage>
</organism>
<dbReference type="InterPro" id="IPR000169">
    <property type="entry name" value="Pept_cys_AS"/>
</dbReference>
<dbReference type="InterPro" id="IPR038765">
    <property type="entry name" value="Papain-like_cys_pep_sf"/>
</dbReference>
<dbReference type="CDD" id="cd02248">
    <property type="entry name" value="Peptidase_C1A"/>
    <property type="match status" value="1"/>
</dbReference>
<dbReference type="FunFam" id="3.90.70.10:FF:000103">
    <property type="entry name" value="Hypothetical LOC496748"/>
    <property type="match status" value="1"/>
</dbReference>
<keyword evidence="2" id="KW-0645">Protease</keyword>
<dbReference type="OrthoDB" id="5875790at2759"/>
<dbReference type="GO" id="GO:0008234">
    <property type="term" value="F:cysteine-type peptidase activity"/>
    <property type="evidence" value="ECO:0007669"/>
    <property type="project" value="UniProtKB-KW"/>
</dbReference>
<dbReference type="PANTHER" id="PTHR12411">
    <property type="entry name" value="CYSTEINE PROTEASE FAMILY C1-RELATED"/>
    <property type="match status" value="1"/>
</dbReference>
<keyword evidence="10" id="KW-1185">Reference proteome</keyword>
<dbReference type="Proteomes" id="UP000298663">
    <property type="component" value="Unassembled WGS sequence"/>
</dbReference>
<gene>
    <name evidence="9" type="ORF">L596_016779</name>
</gene>
<dbReference type="PRINTS" id="PR00705">
    <property type="entry name" value="PAPAIN"/>
</dbReference>
<evidence type="ECO:0000256" key="7">
    <source>
        <dbReference type="SAM" id="Phobius"/>
    </source>
</evidence>
<keyword evidence="4" id="KW-0788">Thiol protease</keyword>
<dbReference type="InterPro" id="IPR000668">
    <property type="entry name" value="Peptidase_C1A_C"/>
</dbReference>
<keyword evidence="7" id="KW-0472">Membrane</keyword>
<evidence type="ECO:0000313" key="9">
    <source>
        <dbReference type="EMBL" id="TKR83142.1"/>
    </source>
</evidence>
<feature type="transmembrane region" description="Helical" evidence="7">
    <location>
        <begin position="39"/>
        <end position="62"/>
    </location>
</feature>
<dbReference type="InterPro" id="IPR013128">
    <property type="entry name" value="Peptidase_C1A"/>
</dbReference>
<evidence type="ECO:0000256" key="5">
    <source>
        <dbReference type="ARBA" id="ARBA00023145"/>
    </source>
</evidence>
<evidence type="ECO:0000313" key="10">
    <source>
        <dbReference type="Proteomes" id="UP000298663"/>
    </source>
</evidence>
<dbReference type="SMART" id="SM00645">
    <property type="entry name" value="Pept_C1"/>
    <property type="match status" value="1"/>
</dbReference>
<comment type="caution">
    <text evidence="9">The sequence shown here is derived from an EMBL/GenBank/DDBJ whole genome shotgun (WGS) entry which is preliminary data.</text>
</comment>
<keyword evidence="7" id="KW-0812">Transmembrane</keyword>
<dbReference type="STRING" id="34508.A0A4U5NK27"/>
<feature type="domain" description="Peptidase C1A papain C-terminal" evidence="8">
    <location>
        <begin position="169"/>
        <end position="380"/>
    </location>
</feature>
<dbReference type="InterPro" id="IPR013201">
    <property type="entry name" value="Prot_inhib_I29"/>
</dbReference>
<dbReference type="PROSITE" id="PS00139">
    <property type="entry name" value="THIOL_PROTEASE_CYS"/>
    <property type="match status" value="1"/>
</dbReference>
<dbReference type="InterPro" id="IPR025660">
    <property type="entry name" value="Pept_his_AS"/>
</dbReference>
<dbReference type="GO" id="GO:0006508">
    <property type="term" value="P:proteolysis"/>
    <property type="evidence" value="ECO:0007669"/>
    <property type="project" value="UniProtKB-KW"/>
</dbReference>
<reference evidence="9 10" key="2">
    <citation type="journal article" date="2019" name="G3 (Bethesda)">
        <title>Hybrid Assembly of the Genome of the Entomopathogenic Nematode Steinernema carpocapsae Identifies the X-Chromosome.</title>
        <authorList>
            <person name="Serra L."/>
            <person name="Macchietto M."/>
            <person name="Macias-Munoz A."/>
            <person name="McGill C.J."/>
            <person name="Rodriguez I.M."/>
            <person name="Rodriguez B."/>
            <person name="Murad R."/>
            <person name="Mortazavi A."/>
        </authorList>
    </citation>
    <scope>NUCLEOTIDE SEQUENCE [LARGE SCALE GENOMIC DNA]</scope>
    <source>
        <strain evidence="9 10">ALL</strain>
    </source>
</reference>
<protein>
    <recommendedName>
        <fullName evidence="8">Peptidase C1A papain C-terminal domain-containing protein</fullName>
    </recommendedName>
</protein>
<evidence type="ECO:0000259" key="8">
    <source>
        <dbReference type="SMART" id="SM00645"/>
    </source>
</evidence>
<keyword evidence="7" id="KW-1133">Transmembrane helix</keyword>
<keyword evidence="6" id="KW-1015">Disulfide bond</keyword>
<dbReference type="Gene3D" id="3.90.70.10">
    <property type="entry name" value="Cysteine proteinases"/>
    <property type="match status" value="1"/>
</dbReference>
<comment type="similarity">
    <text evidence="1">Belongs to the peptidase C1 family.</text>
</comment>
<keyword evidence="3" id="KW-0378">Hydrolase</keyword>